<keyword evidence="8" id="KW-0816">Tricarboxylic acid cycle</keyword>
<evidence type="ECO:0000256" key="3">
    <source>
        <dbReference type="ARBA" id="ARBA00007769"/>
    </source>
</evidence>
<dbReference type="AlphaFoldDB" id="A0A7H9ASK9"/>
<dbReference type="PANTHER" id="PTHR11835:SF43">
    <property type="entry name" value="ISOPROPYLMALATE DEHYDROGENASE-LIKE DOMAIN-CONTAINING PROTEIN"/>
    <property type="match status" value="1"/>
</dbReference>
<dbReference type="GO" id="GO:0006097">
    <property type="term" value="P:glyoxylate cycle"/>
    <property type="evidence" value="ECO:0007669"/>
    <property type="project" value="UniProtKB-KW"/>
</dbReference>
<dbReference type="KEGG" id="cagg:HYG79_14315"/>
<keyword evidence="9" id="KW-0479">Metal-binding</keyword>
<dbReference type="Gene3D" id="3.30.70.1570">
    <property type="match status" value="1"/>
</dbReference>
<evidence type="ECO:0000256" key="1">
    <source>
        <dbReference type="ARBA" id="ARBA00001936"/>
    </source>
</evidence>
<comment type="function">
    <text evidence="18">Catalyzes the oxidative decarboxylation of isocitrate to 2-oxoglutarate and carbon dioxide with the concomitant reduction of NADP(+).</text>
</comment>
<dbReference type="InterPro" id="IPR040978">
    <property type="entry name" value="Isocitrate_DH_TT1725_C"/>
</dbReference>
<dbReference type="Gene3D" id="3.40.718.10">
    <property type="entry name" value="Isopropylmalate Dehydrogenase"/>
    <property type="match status" value="1"/>
</dbReference>
<keyword evidence="7" id="KW-0329">Glyoxylate bypass</keyword>
<dbReference type="PANTHER" id="PTHR11835">
    <property type="entry name" value="DECARBOXYLATING DEHYDROGENASES-ISOCITRATE, ISOPROPYLMALATE, TARTRATE"/>
    <property type="match status" value="1"/>
</dbReference>
<dbReference type="NCBIfam" id="NF006673">
    <property type="entry name" value="PRK09222.1"/>
    <property type="match status" value="1"/>
</dbReference>
<comment type="cofactor">
    <cofactor evidence="2">
        <name>Mg(2+)</name>
        <dbReference type="ChEBI" id="CHEBI:18420"/>
    </cofactor>
</comment>
<evidence type="ECO:0000256" key="7">
    <source>
        <dbReference type="ARBA" id="ARBA00022435"/>
    </source>
</evidence>
<dbReference type="EMBL" id="CP058595">
    <property type="protein sequence ID" value="QLG46471.1"/>
    <property type="molecule type" value="Genomic_DNA"/>
</dbReference>
<feature type="domain" description="Isopropylmalate dehydrogenase-like" evidence="19">
    <location>
        <begin position="20"/>
        <end position="351"/>
    </location>
</feature>
<dbReference type="GO" id="GO:0004450">
    <property type="term" value="F:isocitrate dehydrogenase (NADP+) activity"/>
    <property type="evidence" value="ECO:0007669"/>
    <property type="project" value="UniProtKB-EC"/>
</dbReference>
<comment type="catalytic activity">
    <reaction evidence="14">
        <text>D-threo-isocitrate + NADP(+) = 2-oxoglutarate + CO2 + NADPH</text>
        <dbReference type="Rhea" id="RHEA:19629"/>
        <dbReference type="ChEBI" id="CHEBI:15562"/>
        <dbReference type="ChEBI" id="CHEBI:16526"/>
        <dbReference type="ChEBI" id="CHEBI:16810"/>
        <dbReference type="ChEBI" id="CHEBI:57783"/>
        <dbReference type="ChEBI" id="CHEBI:58349"/>
        <dbReference type="EC" id="1.1.1.42"/>
    </reaction>
</comment>
<dbReference type="EC" id="1.1.1.42" evidence="5"/>
<dbReference type="InterPro" id="IPR024084">
    <property type="entry name" value="IsoPropMal-DH-like_dom"/>
</dbReference>
<dbReference type="SMART" id="SM01329">
    <property type="entry name" value="Iso_dh"/>
    <property type="match status" value="1"/>
</dbReference>
<name>A0A7H9ASK9_9FLAO</name>
<evidence type="ECO:0000256" key="6">
    <source>
        <dbReference type="ARBA" id="ARBA00019562"/>
    </source>
</evidence>
<dbReference type="GO" id="GO:0006102">
    <property type="term" value="P:isocitrate metabolic process"/>
    <property type="evidence" value="ECO:0007669"/>
    <property type="project" value="TreeGrafter"/>
</dbReference>
<evidence type="ECO:0000259" key="19">
    <source>
        <dbReference type="SMART" id="SM01329"/>
    </source>
</evidence>
<evidence type="ECO:0000256" key="10">
    <source>
        <dbReference type="ARBA" id="ARBA00022842"/>
    </source>
</evidence>
<evidence type="ECO:0000256" key="12">
    <source>
        <dbReference type="ARBA" id="ARBA00023002"/>
    </source>
</evidence>
<dbReference type="InterPro" id="IPR046997">
    <property type="entry name" value="Isocitrate_DH_TT1725_C_sf"/>
</dbReference>
<comment type="cofactor">
    <cofactor evidence="1">
        <name>Mn(2+)</name>
        <dbReference type="ChEBI" id="CHEBI:29035"/>
    </cofactor>
</comment>
<keyword evidence="12 20" id="KW-0560">Oxidoreductase</keyword>
<dbReference type="GO" id="GO:0006099">
    <property type="term" value="P:tricarboxylic acid cycle"/>
    <property type="evidence" value="ECO:0007669"/>
    <property type="project" value="UniProtKB-KW"/>
</dbReference>
<dbReference type="NCBIfam" id="TIGR02924">
    <property type="entry name" value="ICDH_alpha"/>
    <property type="match status" value="1"/>
</dbReference>
<accession>A0A7H9ASK9</accession>
<evidence type="ECO:0000313" key="20">
    <source>
        <dbReference type="EMBL" id="QLG46471.1"/>
    </source>
</evidence>
<evidence type="ECO:0000256" key="15">
    <source>
        <dbReference type="ARBA" id="ARBA00029765"/>
    </source>
</evidence>
<keyword evidence="21" id="KW-1185">Reference proteome</keyword>
<reference evidence="20 21" key="1">
    <citation type="journal article" date="2006" name="Int. J. Syst. Evol. Microbiol.">
        <title>Costertonia aggregata gen. nov., sp. nov., a mesophilic marine bacterium of the family Flavobacteriaceae, isolated from a mature biofilm.</title>
        <authorList>
            <person name="Kwon K.K."/>
            <person name="Lee Y.K."/>
            <person name="Lee H.K."/>
        </authorList>
    </citation>
    <scope>NUCLEOTIDE SEQUENCE [LARGE SCALE GENOMIC DNA]</scope>
    <source>
        <strain evidence="20 21">KCCM 42265</strain>
    </source>
</reference>
<comment type="similarity">
    <text evidence="3">Belongs to the isocitrate and isopropylmalate dehydrogenases family.</text>
</comment>
<sequence length="504" mass="55636">MKANVIRKKSTNDETNKAVKVAVAKGDGIGPEIMDATLRILEAAGANIEPEYIEVGEQVYLSGNSAGITQDTWEIINRNKIILKAPITTPQGKGYKSLNVTMRKSLGLFANVRPVSALHPYVETNFPNMDVVVIRENEEDLYAGIEHQQTQDVVQCLKLITRPGCEKIVRYAFEYAKVYGRKKVTCMVKDNIMKLTDGLFHQVFKEIALEYPDIQNETQIIDIGAARLAANPQNYDVVVTSNLYGDIISDIVAEIAGSVGMAGSANIGTNVAMFEAIHGSAPDIAGENMANPSGLINAAVSMLAHVGQSLTADTIKNAWLATIEEGYHTADIYKEGVSKRKVSTSEFAEQVISRLGRTPEILPTSYLSKGTGTITIPKYSRKVEKKELVGVDVFIDWKGSNPQEIGQALSAIDSFKLKLKMITNRGVKVFPNGMKETYCTDHWRCRFVAQNAQIKRAEPVYEQVEFEQVVALLSKLHNEDFDIIKTENLYEFDGKRGFSLGQGE</sequence>
<dbReference type="RefSeq" id="WP_179242750.1">
    <property type="nucleotide sequence ID" value="NZ_CP058595.1"/>
</dbReference>
<dbReference type="InterPro" id="IPR014273">
    <property type="entry name" value="Isocitrate_DH_bac-typ"/>
</dbReference>
<dbReference type="InterPro" id="IPR019818">
    <property type="entry name" value="IsoCit/isopropylmalate_DH_CS"/>
</dbReference>
<comment type="subunit">
    <text evidence="4">Homodimer.</text>
</comment>
<evidence type="ECO:0000256" key="4">
    <source>
        <dbReference type="ARBA" id="ARBA00011738"/>
    </source>
</evidence>
<protein>
    <recommendedName>
        <fullName evidence="6">Isocitrate dehydrogenase [NADP]</fullName>
        <ecNumber evidence="5">1.1.1.42</ecNumber>
    </recommendedName>
    <alternativeName>
        <fullName evidence="15">IDP</fullName>
    </alternativeName>
    <alternativeName>
        <fullName evidence="16">NADP(+)-specific ICDH</fullName>
    </alternativeName>
    <alternativeName>
        <fullName evidence="17">Oxalosuccinate decarboxylase</fullName>
    </alternativeName>
</protein>
<evidence type="ECO:0000256" key="2">
    <source>
        <dbReference type="ARBA" id="ARBA00001946"/>
    </source>
</evidence>
<dbReference type="Proteomes" id="UP000509302">
    <property type="component" value="Chromosome"/>
</dbReference>
<evidence type="ECO:0000256" key="14">
    <source>
        <dbReference type="ARBA" id="ARBA00023554"/>
    </source>
</evidence>
<dbReference type="SUPFAM" id="SSF53659">
    <property type="entry name" value="Isocitrate/Isopropylmalate dehydrogenase-like"/>
    <property type="match status" value="1"/>
</dbReference>
<dbReference type="FunFam" id="3.40.718.10:FF:000020">
    <property type="entry name" value="Isocitrate dehydrogenase"/>
    <property type="match status" value="1"/>
</dbReference>
<evidence type="ECO:0000256" key="16">
    <source>
        <dbReference type="ARBA" id="ARBA00029990"/>
    </source>
</evidence>
<keyword evidence="10" id="KW-0460">Magnesium</keyword>
<keyword evidence="11" id="KW-0521">NADP</keyword>
<evidence type="ECO:0000256" key="17">
    <source>
        <dbReference type="ARBA" id="ARBA00031098"/>
    </source>
</evidence>
<dbReference type="GO" id="GO:0051287">
    <property type="term" value="F:NAD binding"/>
    <property type="evidence" value="ECO:0007669"/>
    <property type="project" value="InterPro"/>
</dbReference>
<organism evidence="20 21">
    <name type="scientific">Costertonia aggregata</name>
    <dbReference type="NCBI Taxonomy" id="343403"/>
    <lineage>
        <taxon>Bacteria</taxon>
        <taxon>Pseudomonadati</taxon>
        <taxon>Bacteroidota</taxon>
        <taxon>Flavobacteriia</taxon>
        <taxon>Flavobacteriales</taxon>
        <taxon>Flavobacteriaceae</taxon>
        <taxon>Costertonia</taxon>
    </lineage>
</organism>
<evidence type="ECO:0000256" key="5">
    <source>
        <dbReference type="ARBA" id="ARBA00013013"/>
    </source>
</evidence>
<dbReference type="Pfam" id="PF00180">
    <property type="entry name" value="Iso_dh"/>
    <property type="match status" value="1"/>
</dbReference>
<evidence type="ECO:0000256" key="18">
    <source>
        <dbReference type="ARBA" id="ARBA00046127"/>
    </source>
</evidence>
<dbReference type="Pfam" id="PF18324">
    <property type="entry name" value="Isocitrate_DH_C_bact"/>
    <property type="match status" value="1"/>
</dbReference>
<evidence type="ECO:0000256" key="9">
    <source>
        <dbReference type="ARBA" id="ARBA00022723"/>
    </source>
</evidence>
<proteinExistence type="inferred from homology"/>
<dbReference type="PROSITE" id="PS00470">
    <property type="entry name" value="IDH_IMDH"/>
    <property type="match status" value="1"/>
</dbReference>
<gene>
    <name evidence="20" type="ORF">HYG79_14315</name>
</gene>
<evidence type="ECO:0000256" key="13">
    <source>
        <dbReference type="ARBA" id="ARBA00023211"/>
    </source>
</evidence>
<evidence type="ECO:0000256" key="8">
    <source>
        <dbReference type="ARBA" id="ARBA00022532"/>
    </source>
</evidence>
<keyword evidence="13" id="KW-0464">Manganese</keyword>
<dbReference type="GO" id="GO:0000287">
    <property type="term" value="F:magnesium ion binding"/>
    <property type="evidence" value="ECO:0007669"/>
    <property type="project" value="InterPro"/>
</dbReference>
<evidence type="ECO:0000256" key="11">
    <source>
        <dbReference type="ARBA" id="ARBA00022857"/>
    </source>
</evidence>
<dbReference type="GO" id="GO:0004449">
    <property type="term" value="F:isocitrate dehydrogenase (NAD+) activity"/>
    <property type="evidence" value="ECO:0007669"/>
    <property type="project" value="TreeGrafter"/>
</dbReference>
<evidence type="ECO:0000313" key="21">
    <source>
        <dbReference type="Proteomes" id="UP000509302"/>
    </source>
</evidence>